<dbReference type="GO" id="GO:0006351">
    <property type="term" value="P:DNA-templated transcription"/>
    <property type="evidence" value="ECO:0007669"/>
    <property type="project" value="InterPro"/>
</dbReference>
<dbReference type="Gene3D" id="4.10.240.10">
    <property type="entry name" value="Zn(2)-C6 fungal-type DNA-binding domain"/>
    <property type="match status" value="1"/>
</dbReference>
<proteinExistence type="predicted"/>
<dbReference type="PANTHER" id="PTHR46910">
    <property type="entry name" value="TRANSCRIPTION FACTOR PDR1"/>
    <property type="match status" value="1"/>
</dbReference>
<dbReference type="InterPro" id="IPR001138">
    <property type="entry name" value="Zn2Cys6_DnaBD"/>
</dbReference>
<dbReference type="PROSITE" id="PS50048">
    <property type="entry name" value="ZN2_CY6_FUNGAL_2"/>
    <property type="match status" value="1"/>
</dbReference>
<dbReference type="GO" id="GO:0008270">
    <property type="term" value="F:zinc ion binding"/>
    <property type="evidence" value="ECO:0007669"/>
    <property type="project" value="InterPro"/>
</dbReference>
<dbReference type="Pfam" id="PF04082">
    <property type="entry name" value="Fungal_trans"/>
    <property type="match status" value="1"/>
</dbReference>
<reference evidence="5 6" key="1">
    <citation type="submission" date="2017-02" db="EMBL/GenBank/DDBJ databases">
        <title>Genomes of Trichoderma spp. with biocontrol activity.</title>
        <authorList>
            <person name="Gardiner D."/>
            <person name="Kazan K."/>
            <person name="Vos C."/>
            <person name="Harvey P."/>
        </authorList>
    </citation>
    <scope>NUCLEOTIDE SEQUENCE [LARGE SCALE GENOMIC DNA]</scope>
    <source>
        <strain evidence="5 6">A5MH</strain>
    </source>
</reference>
<evidence type="ECO:0000259" key="4">
    <source>
        <dbReference type="PROSITE" id="PS50048"/>
    </source>
</evidence>
<dbReference type="Proteomes" id="UP000236546">
    <property type="component" value="Unassembled WGS sequence"/>
</dbReference>
<feature type="region of interest" description="Disordered" evidence="3">
    <location>
        <begin position="1"/>
        <end position="26"/>
    </location>
</feature>
<evidence type="ECO:0000256" key="1">
    <source>
        <dbReference type="ARBA" id="ARBA00022723"/>
    </source>
</evidence>
<evidence type="ECO:0000256" key="2">
    <source>
        <dbReference type="ARBA" id="ARBA00023242"/>
    </source>
</evidence>
<feature type="domain" description="Zn(2)-C6 fungal-type" evidence="4">
    <location>
        <begin position="29"/>
        <end position="61"/>
    </location>
</feature>
<dbReference type="CDD" id="cd00067">
    <property type="entry name" value="GAL4"/>
    <property type="match status" value="1"/>
</dbReference>
<dbReference type="GO" id="GO:0003677">
    <property type="term" value="F:DNA binding"/>
    <property type="evidence" value="ECO:0007669"/>
    <property type="project" value="InterPro"/>
</dbReference>
<evidence type="ECO:0000313" key="5">
    <source>
        <dbReference type="EMBL" id="PNP40783.1"/>
    </source>
</evidence>
<gene>
    <name evidence="5" type="ORF">TGAMA5MH_07223</name>
</gene>
<dbReference type="InterPro" id="IPR036864">
    <property type="entry name" value="Zn2-C6_fun-type_DNA-bd_sf"/>
</dbReference>
<dbReference type="CDD" id="cd12148">
    <property type="entry name" value="fungal_TF_MHR"/>
    <property type="match status" value="1"/>
</dbReference>
<dbReference type="OrthoDB" id="2123952at2759"/>
<dbReference type="AlphaFoldDB" id="A0A2K0T5H2"/>
<sequence>MSSDPSLRGVSSSVSSSSSKPKQRRISRACDYCHRRSIRCRPADDGAGCQNCRDFAQTCTYHRTPRRRGVPARGSGGGASRSSEGLPDVKLSRSPSQGDLRIIPEVQQTLGAASDASPGQPPAAWRAPYIVSQATVVDLVDLYFEIVYPIFPFFHQPSFTRKISRAEYNSNKPLFATTMAVCALVSGRVRDGSVMNPRWDVQALLRETLPDTFYAEAKRQLLDDGCDSSDFNILRGHAVMAITAIQNGKIREMHRHIGIYHTLMDMDGLHDEANWPSGIGIIEREERRRMFWSIYTLDIFTSVVWGGVIRSREQQSNVTYPAEVDDQYISDGGIAQPGFSPSGLSPPIARLVLTAQSDCWISGWNFITDLYRVLEHALARFRDRRRSFMSEIIDDQSTVTETSIRDKVLRMYLNLPECFKTTPAMAFNQKQDLFGFQAANITASLQLLRIVLFAAGGASIKERCQIASDVVDAFNSIPVQYCLAISKPLLHHLGGIGSILGSVFEERLSEAEYTQVRSVMLAMARLLENLETIHRSSCASENLRSQVSRIDEYMSTQRQHQRPPLEETPVNATAQPMLPPVDGGRGAPPPPYEQHVNSEMAADWSFQVPPELLGDLTWNFDLGPVWT</sequence>
<dbReference type="PANTHER" id="PTHR46910:SF18">
    <property type="entry name" value="ZN(II)2CYS6 TRANSCRIPTION FACTOR (EUROFUNG)"/>
    <property type="match status" value="1"/>
</dbReference>
<evidence type="ECO:0000256" key="3">
    <source>
        <dbReference type="SAM" id="MobiDB-lite"/>
    </source>
</evidence>
<dbReference type="SMART" id="SM00066">
    <property type="entry name" value="GAL4"/>
    <property type="match status" value="1"/>
</dbReference>
<feature type="compositionally biased region" description="Low complexity" evidence="3">
    <location>
        <begin position="1"/>
        <end position="20"/>
    </location>
</feature>
<dbReference type="SUPFAM" id="SSF57701">
    <property type="entry name" value="Zn2/Cys6 DNA-binding domain"/>
    <property type="match status" value="1"/>
</dbReference>
<accession>A0A2K0T5H2</accession>
<organism evidence="5 6">
    <name type="scientific">Trichoderma gamsii</name>
    <dbReference type="NCBI Taxonomy" id="398673"/>
    <lineage>
        <taxon>Eukaryota</taxon>
        <taxon>Fungi</taxon>
        <taxon>Dikarya</taxon>
        <taxon>Ascomycota</taxon>
        <taxon>Pezizomycotina</taxon>
        <taxon>Sordariomycetes</taxon>
        <taxon>Hypocreomycetidae</taxon>
        <taxon>Hypocreales</taxon>
        <taxon>Hypocreaceae</taxon>
        <taxon>Trichoderma</taxon>
    </lineage>
</organism>
<protein>
    <recommendedName>
        <fullName evidence="4">Zn(2)-C6 fungal-type domain-containing protein</fullName>
    </recommendedName>
</protein>
<comment type="caution">
    <text evidence="5">The sequence shown here is derived from an EMBL/GenBank/DDBJ whole genome shotgun (WGS) entry which is preliminary data.</text>
</comment>
<name>A0A2K0T5H2_9HYPO</name>
<dbReference type="InterPro" id="IPR050987">
    <property type="entry name" value="AtrR-like"/>
</dbReference>
<feature type="region of interest" description="Disordered" evidence="3">
    <location>
        <begin position="66"/>
        <end position="98"/>
    </location>
</feature>
<evidence type="ECO:0000313" key="6">
    <source>
        <dbReference type="Proteomes" id="UP000236546"/>
    </source>
</evidence>
<keyword evidence="1" id="KW-0479">Metal-binding</keyword>
<dbReference type="InterPro" id="IPR007219">
    <property type="entry name" value="XnlR_reg_dom"/>
</dbReference>
<keyword evidence="2" id="KW-0539">Nucleus</keyword>
<dbReference type="GO" id="GO:0000981">
    <property type="term" value="F:DNA-binding transcription factor activity, RNA polymerase II-specific"/>
    <property type="evidence" value="ECO:0007669"/>
    <property type="project" value="InterPro"/>
</dbReference>
<dbReference type="EMBL" id="MTYH01000060">
    <property type="protein sequence ID" value="PNP40783.1"/>
    <property type="molecule type" value="Genomic_DNA"/>
</dbReference>